<protein>
    <submittedName>
        <fullName evidence="2">Uncharacterized protein</fullName>
    </submittedName>
</protein>
<feature type="region of interest" description="Disordered" evidence="1">
    <location>
        <begin position="32"/>
        <end position="70"/>
    </location>
</feature>
<evidence type="ECO:0000256" key="1">
    <source>
        <dbReference type="SAM" id="MobiDB-lite"/>
    </source>
</evidence>
<accession>M0L9R3</accession>
<keyword evidence="3" id="KW-1185">Reference proteome</keyword>
<dbReference type="EMBL" id="AOMA01000189">
    <property type="protein sequence ID" value="EMA29209.1"/>
    <property type="molecule type" value="Genomic_DNA"/>
</dbReference>
<dbReference type="Proteomes" id="UP000011607">
    <property type="component" value="Unassembled WGS sequence"/>
</dbReference>
<sequence length="70" mass="7554">MEGVWTLRRRLESGLSRGDRDLEFARVEFVISSSGDQGSSDGDRGGPPSATSAGRSAVVTGGEREREQER</sequence>
<name>M0L9R3_9EURY</name>
<comment type="caution">
    <text evidence="2">The sequence shown here is derived from an EMBL/GenBank/DDBJ whole genome shotgun (WGS) entry which is preliminary data.</text>
</comment>
<evidence type="ECO:0000313" key="2">
    <source>
        <dbReference type="EMBL" id="EMA29209.1"/>
    </source>
</evidence>
<reference evidence="2 3" key="1">
    <citation type="journal article" date="2014" name="PLoS Genet.">
        <title>Phylogenetically driven sequencing of extremely halophilic archaea reveals strategies for static and dynamic osmo-response.</title>
        <authorList>
            <person name="Becker E.A."/>
            <person name="Seitzer P.M."/>
            <person name="Tritt A."/>
            <person name="Larsen D."/>
            <person name="Krusor M."/>
            <person name="Yao A.I."/>
            <person name="Wu D."/>
            <person name="Madern D."/>
            <person name="Eisen J.A."/>
            <person name="Darling A.E."/>
            <person name="Facciotti M.T."/>
        </authorList>
    </citation>
    <scope>NUCLEOTIDE SEQUENCE [LARGE SCALE GENOMIC DNA]</scope>
    <source>
        <strain evidence="2 3">JCM 10879</strain>
    </source>
</reference>
<gene>
    <name evidence="2" type="ORF">C446_17449</name>
</gene>
<proteinExistence type="predicted"/>
<dbReference type="AlphaFoldDB" id="M0L9R3"/>
<evidence type="ECO:0000313" key="3">
    <source>
        <dbReference type="Proteomes" id="UP000011607"/>
    </source>
</evidence>
<organism evidence="2 3">
    <name type="scientific">Halobiforma nitratireducens JCM 10879</name>
    <dbReference type="NCBI Taxonomy" id="1227454"/>
    <lineage>
        <taxon>Archaea</taxon>
        <taxon>Methanobacteriati</taxon>
        <taxon>Methanobacteriota</taxon>
        <taxon>Stenosarchaea group</taxon>
        <taxon>Halobacteria</taxon>
        <taxon>Halobacteriales</taxon>
        <taxon>Natrialbaceae</taxon>
        <taxon>Halobiforma</taxon>
    </lineage>
</organism>